<sequence>MKHIAMVLILLLLNIKYKTWNKFRANVPSLIYVTLINCFYYIFCRRKLLWEFQTEDISLKKVRLIQTFIGTPLITQLFLSCVPKQSKKLKGLYLFSWVISSTIMEWFANKKFKMVTFYNGWNTKWSVMIYLKMYLFSYLHKKIHLLLGY</sequence>
<dbReference type="AlphaFoldDB" id="A0A1S2LCN2"/>
<name>A0A1S2LCN2_9BACI</name>
<dbReference type="RefSeq" id="WP_071314504.1">
    <property type="nucleotide sequence ID" value="NZ_MLQQ01000045.1"/>
</dbReference>
<dbReference type="Proteomes" id="UP000180098">
    <property type="component" value="Unassembled WGS sequence"/>
</dbReference>
<feature type="transmembrane region" description="Helical" evidence="1">
    <location>
        <begin position="91"/>
        <end position="108"/>
    </location>
</feature>
<dbReference type="NCBIfam" id="NF041644">
    <property type="entry name" value="CBO0543_fam"/>
    <property type="match status" value="1"/>
</dbReference>
<dbReference type="InterPro" id="IPR048147">
    <property type="entry name" value="CBO0543-like"/>
</dbReference>
<dbReference type="EMBL" id="MLQQ01000045">
    <property type="protein sequence ID" value="OIJ09295.1"/>
    <property type="molecule type" value="Genomic_DNA"/>
</dbReference>
<evidence type="ECO:0000313" key="3">
    <source>
        <dbReference type="Proteomes" id="UP000180098"/>
    </source>
</evidence>
<gene>
    <name evidence="2" type="ORF">BKP35_16620</name>
</gene>
<keyword evidence="1" id="KW-0812">Transmembrane</keyword>
<protein>
    <submittedName>
        <fullName evidence="2">Uncharacterized protein</fullName>
    </submittedName>
</protein>
<evidence type="ECO:0000256" key="1">
    <source>
        <dbReference type="SAM" id="Phobius"/>
    </source>
</evidence>
<keyword evidence="3" id="KW-1185">Reference proteome</keyword>
<accession>A0A1S2LCN2</accession>
<organism evidence="2 3">
    <name type="scientific">Anaerobacillus arseniciselenatis</name>
    <dbReference type="NCBI Taxonomy" id="85682"/>
    <lineage>
        <taxon>Bacteria</taxon>
        <taxon>Bacillati</taxon>
        <taxon>Bacillota</taxon>
        <taxon>Bacilli</taxon>
        <taxon>Bacillales</taxon>
        <taxon>Bacillaceae</taxon>
        <taxon>Anaerobacillus</taxon>
    </lineage>
</organism>
<feature type="transmembrane region" description="Helical" evidence="1">
    <location>
        <begin position="25"/>
        <end position="43"/>
    </location>
</feature>
<feature type="transmembrane region" description="Helical" evidence="1">
    <location>
        <begin position="64"/>
        <end position="85"/>
    </location>
</feature>
<evidence type="ECO:0000313" key="2">
    <source>
        <dbReference type="EMBL" id="OIJ09295.1"/>
    </source>
</evidence>
<reference evidence="2 3" key="1">
    <citation type="submission" date="2016-10" db="EMBL/GenBank/DDBJ databases">
        <title>Draft genome sequences of four alkaliphilic bacteria belonging to the Anaerobacillus genus.</title>
        <authorList>
            <person name="Bassil N.M."/>
            <person name="Lloyd J.R."/>
        </authorList>
    </citation>
    <scope>NUCLEOTIDE SEQUENCE [LARGE SCALE GENOMIC DNA]</scope>
    <source>
        <strain evidence="2 3">DSM 15340</strain>
    </source>
</reference>
<proteinExistence type="predicted"/>
<keyword evidence="1" id="KW-1133">Transmembrane helix</keyword>
<comment type="caution">
    <text evidence="2">The sequence shown here is derived from an EMBL/GenBank/DDBJ whole genome shotgun (WGS) entry which is preliminary data.</text>
</comment>
<keyword evidence="1" id="KW-0472">Membrane</keyword>